<evidence type="ECO:0008006" key="4">
    <source>
        <dbReference type="Google" id="ProtNLM"/>
    </source>
</evidence>
<feature type="transmembrane region" description="Helical" evidence="1">
    <location>
        <begin position="60"/>
        <end position="79"/>
    </location>
</feature>
<dbReference type="InterPro" id="IPR046730">
    <property type="entry name" value="DUF6622"/>
</dbReference>
<organism evidence="2 3">
    <name type="scientific">Pelistega europaea</name>
    <dbReference type="NCBI Taxonomy" id="106147"/>
    <lineage>
        <taxon>Bacteria</taxon>
        <taxon>Pseudomonadati</taxon>
        <taxon>Pseudomonadota</taxon>
        <taxon>Betaproteobacteria</taxon>
        <taxon>Burkholderiales</taxon>
        <taxon>Alcaligenaceae</taxon>
        <taxon>Pelistega</taxon>
    </lineage>
</organism>
<dbReference type="Pfam" id="PF20327">
    <property type="entry name" value="DUF6622"/>
    <property type="match status" value="1"/>
</dbReference>
<dbReference type="Proteomes" id="UP000541421">
    <property type="component" value="Unassembled WGS sequence"/>
</dbReference>
<feature type="transmembrane region" description="Helical" evidence="1">
    <location>
        <begin position="99"/>
        <end position="121"/>
    </location>
</feature>
<dbReference type="RefSeq" id="WP_171587839.1">
    <property type="nucleotide sequence ID" value="NZ_JABGBO010000002.1"/>
</dbReference>
<comment type="caution">
    <text evidence="2">The sequence shown here is derived from an EMBL/GenBank/DDBJ whole genome shotgun (WGS) entry which is preliminary data.</text>
</comment>
<keyword evidence="1" id="KW-0812">Transmembrane</keyword>
<keyword evidence="1" id="KW-0472">Membrane</keyword>
<keyword evidence="1" id="KW-1133">Transmembrane helix</keyword>
<protein>
    <recommendedName>
        <fullName evidence="4">DUF1453 domain-containing protein</fullName>
    </recommendedName>
</protein>
<keyword evidence="3" id="KW-1185">Reference proteome</keyword>
<dbReference type="AlphaFoldDB" id="A0A7Y4P5K8"/>
<feature type="transmembrane region" description="Helical" evidence="1">
    <location>
        <begin position="34"/>
        <end position="54"/>
    </location>
</feature>
<feature type="transmembrane region" description="Helical" evidence="1">
    <location>
        <begin position="136"/>
        <end position="161"/>
    </location>
</feature>
<feature type="transmembrane region" description="Helical" evidence="1">
    <location>
        <begin position="12"/>
        <end position="27"/>
    </location>
</feature>
<gene>
    <name evidence="2" type="ORF">HKX40_01615</name>
</gene>
<reference evidence="2 3" key="1">
    <citation type="submission" date="2020-05" db="EMBL/GenBank/DDBJ databases">
        <authorList>
            <person name="Niu N."/>
        </authorList>
    </citation>
    <scope>NUCLEOTIDE SEQUENCE [LARGE SCALE GENOMIC DNA]</scope>
    <source>
        <strain evidence="2 3">LMG10982</strain>
    </source>
</reference>
<evidence type="ECO:0000313" key="2">
    <source>
        <dbReference type="EMBL" id="NOL48840.1"/>
    </source>
</evidence>
<evidence type="ECO:0000313" key="3">
    <source>
        <dbReference type="Proteomes" id="UP000541421"/>
    </source>
</evidence>
<evidence type="ECO:0000256" key="1">
    <source>
        <dbReference type="SAM" id="Phobius"/>
    </source>
</evidence>
<proteinExistence type="predicted"/>
<accession>A0A7Y4P5K8</accession>
<name>A0A7Y4P5K8_9BURK</name>
<dbReference type="EMBL" id="JABGBO010000002">
    <property type="protein sequence ID" value="NOL48840.1"/>
    <property type="molecule type" value="Genomic_DNA"/>
</dbReference>
<sequence>MLDIITHTPYWVWGLLIFLLVIGSLSLKDRTIPVYRVMPLPIIFSFLSFFSIISMYSGELLLSAMIANFIFLVVGVLIVEKILISMGIRVVYHRSERRLFISGNGFTLVSVILIFLVKYVLNVFLVIKHPSLTDDFSFAIIFGAIQGICASVFLGELLYFYKKTR</sequence>